<dbReference type="FunFam" id="3.20.20.80:FF:000010">
    <property type="entry name" value="glucan endo-1,3-beta-glucosidase, basic"/>
    <property type="match status" value="1"/>
</dbReference>
<dbReference type="Pfam" id="PF00332">
    <property type="entry name" value="Glyco_hydro_17"/>
    <property type="match status" value="1"/>
</dbReference>
<gene>
    <name evidence="6" type="ORF">Scep_009519</name>
</gene>
<name>A0AAP0PCL3_9MAGN</name>
<dbReference type="AlphaFoldDB" id="A0AAP0PCL3"/>
<proteinExistence type="inferred from homology"/>
<accession>A0AAP0PCL3</accession>
<evidence type="ECO:0000256" key="2">
    <source>
        <dbReference type="ARBA" id="ARBA00022801"/>
    </source>
</evidence>
<dbReference type="PANTHER" id="PTHR32227">
    <property type="entry name" value="GLUCAN ENDO-1,3-BETA-GLUCOSIDASE BG1-RELATED-RELATED"/>
    <property type="match status" value="1"/>
</dbReference>
<keyword evidence="7" id="KW-1185">Reference proteome</keyword>
<keyword evidence="2 5" id="KW-0378">Hydrolase</keyword>
<evidence type="ECO:0000313" key="6">
    <source>
        <dbReference type="EMBL" id="KAK9139838.1"/>
    </source>
</evidence>
<organism evidence="6 7">
    <name type="scientific">Stephania cephalantha</name>
    <dbReference type="NCBI Taxonomy" id="152367"/>
    <lineage>
        <taxon>Eukaryota</taxon>
        <taxon>Viridiplantae</taxon>
        <taxon>Streptophyta</taxon>
        <taxon>Embryophyta</taxon>
        <taxon>Tracheophyta</taxon>
        <taxon>Spermatophyta</taxon>
        <taxon>Magnoliopsida</taxon>
        <taxon>Ranunculales</taxon>
        <taxon>Menispermaceae</taxon>
        <taxon>Menispermoideae</taxon>
        <taxon>Cissampelideae</taxon>
        <taxon>Stephania</taxon>
    </lineage>
</organism>
<dbReference type="PROSITE" id="PS00587">
    <property type="entry name" value="GLYCOSYL_HYDROL_F17"/>
    <property type="match status" value="1"/>
</dbReference>
<dbReference type="SUPFAM" id="SSF51445">
    <property type="entry name" value="(Trans)glycosidases"/>
    <property type="match status" value="1"/>
</dbReference>
<comment type="caution">
    <text evidence="6">The sequence shown here is derived from an EMBL/GenBank/DDBJ whole genome shotgun (WGS) entry which is preliminary data.</text>
</comment>
<dbReference type="GO" id="GO:0004553">
    <property type="term" value="F:hydrolase activity, hydrolyzing O-glycosyl compounds"/>
    <property type="evidence" value="ECO:0007669"/>
    <property type="project" value="InterPro"/>
</dbReference>
<protein>
    <recommendedName>
        <fullName evidence="8">Glucan endo-1,3-beta-D-glucosidase</fullName>
    </recommendedName>
</protein>
<dbReference type="EMBL" id="JBBNAG010000004">
    <property type="protein sequence ID" value="KAK9139838.1"/>
    <property type="molecule type" value="Genomic_DNA"/>
</dbReference>
<evidence type="ECO:0000256" key="1">
    <source>
        <dbReference type="ARBA" id="ARBA00008773"/>
    </source>
</evidence>
<dbReference type="GO" id="GO:0005975">
    <property type="term" value="P:carbohydrate metabolic process"/>
    <property type="evidence" value="ECO:0007669"/>
    <property type="project" value="InterPro"/>
</dbReference>
<keyword evidence="3 5" id="KW-0326">Glycosidase</keyword>
<evidence type="ECO:0000256" key="3">
    <source>
        <dbReference type="ARBA" id="ARBA00023295"/>
    </source>
</evidence>
<evidence type="ECO:0000313" key="7">
    <source>
        <dbReference type="Proteomes" id="UP001419268"/>
    </source>
</evidence>
<evidence type="ECO:0000256" key="5">
    <source>
        <dbReference type="RuleBase" id="RU004336"/>
    </source>
</evidence>
<dbReference type="InterPro" id="IPR017853">
    <property type="entry name" value="GH"/>
</dbReference>
<dbReference type="InterPro" id="IPR044965">
    <property type="entry name" value="Glyco_hydro_17_plant"/>
</dbReference>
<comment type="similarity">
    <text evidence="1 4">Belongs to the glycosyl hydrolase 17 family.</text>
</comment>
<evidence type="ECO:0000256" key="4">
    <source>
        <dbReference type="RuleBase" id="RU004335"/>
    </source>
</evidence>
<sequence>MGVGAAVTRRRRVGRRRQRRIGGVAEAEEDGKERRGSWISRGTCFVGVNYGTQGDNLPAPADAVNLIKSSQITAVRLYEPDLPILDALRGSGITVSLGTKNEDLQNLASSTAATDGWLNTNVIPYQDVAFMYITLGNEVVPGPFSQFVLPAMQNMKTSLDNAGLSAQIAVTTDVSMAVLGASYPPSQGAFADGVVDVMTDITKFLYSNCAPLMVNAYPYMALVSDPEHISMPYALFTSPDPVVVDGDWTYYNLYDAMIDSFVAATAKVVGADDMPLVVSETGWPSAGNDPYTTIDNAQTYNNNLKNQVLSKGTPRRPNVLLNAFIFSLFNEDLKPAGVEQNWGNFYPSMQPVYPLWGSL</sequence>
<dbReference type="Proteomes" id="UP001419268">
    <property type="component" value="Unassembled WGS sequence"/>
</dbReference>
<reference evidence="6 7" key="1">
    <citation type="submission" date="2024-01" db="EMBL/GenBank/DDBJ databases">
        <title>Genome assemblies of Stephania.</title>
        <authorList>
            <person name="Yang L."/>
        </authorList>
    </citation>
    <scope>NUCLEOTIDE SEQUENCE [LARGE SCALE GENOMIC DNA]</scope>
    <source>
        <strain evidence="6">JXDWG</strain>
        <tissue evidence="6">Leaf</tissue>
    </source>
</reference>
<dbReference type="InterPro" id="IPR000490">
    <property type="entry name" value="Glyco_hydro_17"/>
</dbReference>
<dbReference type="Gene3D" id="3.20.20.80">
    <property type="entry name" value="Glycosidases"/>
    <property type="match status" value="1"/>
</dbReference>
<evidence type="ECO:0008006" key="8">
    <source>
        <dbReference type="Google" id="ProtNLM"/>
    </source>
</evidence>